<dbReference type="Gene3D" id="3.40.50.11200">
    <property type="match status" value="1"/>
</dbReference>
<dbReference type="EMBL" id="JAYLVJ010000075">
    <property type="protein sequence ID" value="MEO1759371.1"/>
    <property type="molecule type" value="Genomic_DNA"/>
</dbReference>
<dbReference type="Pfam" id="PF08937">
    <property type="entry name" value="ThsB_TIR"/>
    <property type="match status" value="1"/>
</dbReference>
<evidence type="ECO:0000313" key="5">
    <source>
        <dbReference type="Proteomes" id="UP001462961"/>
    </source>
</evidence>
<evidence type="ECO:0000259" key="1">
    <source>
        <dbReference type="Pfam" id="PF08937"/>
    </source>
</evidence>
<feature type="domain" description="Thoeris protein ThsB TIR-like" evidence="1">
    <location>
        <begin position="6"/>
        <end position="100"/>
    </location>
</feature>
<dbReference type="EMBL" id="CP015958">
    <property type="protein sequence ID" value="QLB62889.1"/>
    <property type="molecule type" value="Genomic_DNA"/>
</dbReference>
<organism evidence="3 4">
    <name type="scientific">Paraburkholderia caribensis</name>
    <dbReference type="NCBI Taxonomy" id="75105"/>
    <lineage>
        <taxon>Bacteria</taxon>
        <taxon>Pseudomonadati</taxon>
        <taxon>Pseudomonadota</taxon>
        <taxon>Betaproteobacteria</taxon>
        <taxon>Burkholderiales</taxon>
        <taxon>Burkholderiaceae</taxon>
        <taxon>Paraburkholderia</taxon>
    </lineage>
</organism>
<dbReference type="RefSeq" id="WP_107203302.1">
    <property type="nucleotide sequence ID" value="NZ_CP015958.1"/>
</dbReference>
<dbReference type="Proteomes" id="UP000509548">
    <property type="component" value="Chromosome 1"/>
</dbReference>
<dbReference type="InterPro" id="IPR036490">
    <property type="entry name" value="ThsB_TIR-like_sf"/>
</dbReference>
<name>A0A9Q6S1L2_9BURK</name>
<dbReference type="SUPFAM" id="SSF52206">
    <property type="entry name" value="Hypothetical protein MTH538"/>
    <property type="match status" value="1"/>
</dbReference>
<keyword evidence="5" id="KW-1185">Reference proteome</keyword>
<proteinExistence type="predicted"/>
<evidence type="ECO:0000313" key="4">
    <source>
        <dbReference type="Proteomes" id="UP000509548"/>
    </source>
</evidence>
<reference evidence="3" key="2">
    <citation type="submission" date="2016-06" db="EMBL/GenBank/DDBJ databases">
        <authorList>
            <person name="Huang P."/>
            <person name="Jiang X."/>
            <person name="Liu X."/>
        </authorList>
    </citation>
    <scope>NUCLEOTIDE SEQUENCE</scope>
    <source>
        <strain evidence="3">852011</strain>
    </source>
</reference>
<accession>A0A9Q6S1L2</accession>
<dbReference type="Proteomes" id="UP001462961">
    <property type="component" value="Unassembled WGS sequence"/>
</dbReference>
<reference evidence="3 4" key="1">
    <citation type="journal article" date="2014" name="Genome Announc.">
        <title>Draft Genome Sequence of the Haloacid-Degrading Burkholderia caribensis Strain MBA4.</title>
        <authorList>
            <person name="Pan Y."/>
            <person name="Kong K.F."/>
            <person name="Tsang J.S."/>
        </authorList>
    </citation>
    <scope>NUCLEOTIDE SEQUENCE [LARGE SCALE GENOMIC DNA]</scope>
    <source>
        <strain evidence="3 4">852011</strain>
    </source>
</reference>
<evidence type="ECO:0000313" key="2">
    <source>
        <dbReference type="EMBL" id="MEO1759371.1"/>
    </source>
</evidence>
<dbReference type="InterPro" id="IPR015032">
    <property type="entry name" value="ThsB__TIR-like_domain"/>
</dbReference>
<gene>
    <name evidence="3" type="ORF">A9O66_11145</name>
    <name evidence="2" type="ORF">VOI32_36375</name>
</gene>
<sequence>MTRKAFYSFHYKPDNWRAATVRNIGAIEGNKPTTDNDWETIARGGDDAIKRWITTQMQGRTCAVVLVGTNTANRKWINYEIVKAWDDGLGVVGIHIHGLKDSAQAISTKGSNPFDYIGYGNTGKKLSSIVKCYDPAGQSSQERYDWIVKHLANAVEEAVKIRGNH</sequence>
<reference evidence="2 5" key="3">
    <citation type="submission" date="2024-01" db="EMBL/GenBank/DDBJ databases">
        <title>The diversity of rhizobia nodulating Mimosa spp. in eleven states of Brazil covering several biomes is determined by host plant, location, and edaphic factors.</title>
        <authorList>
            <person name="Rouws L."/>
            <person name="Barauna A."/>
            <person name="Beukes C."/>
            <person name="De Faria S.M."/>
            <person name="Gross E."/>
            <person name="Dos Reis Junior F.B."/>
            <person name="Simon M."/>
            <person name="Maluk M."/>
            <person name="Odee D.W."/>
            <person name="Kenicer G."/>
            <person name="Young J.P.W."/>
            <person name="Reis V.M."/>
            <person name="Zilli J."/>
            <person name="James E.K."/>
        </authorList>
    </citation>
    <scope>NUCLEOTIDE SEQUENCE [LARGE SCALE GENOMIC DNA]</scope>
    <source>
        <strain evidence="2 5">JHI1651</strain>
    </source>
</reference>
<dbReference type="AlphaFoldDB" id="A0A9Q6S1L2"/>
<protein>
    <submittedName>
        <fullName evidence="2">TIR domain-containing protein</fullName>
    </submittedName>
</protein>
<evidence type="ECO:0000313" key="3">
    <source>
        <dbReference type="EMBL" id="QLB62889.1"/>
    </source>
</evidence>